<organism evidence="2 3">
    <name type="scientific">Hirsutella minnesotensis 3608</name>
    <dbReference type="NCBI Taxonomy" id="1043627"/>
    <lineage>
        <taxon>Eukaryota</taxon>
        <taxon>Fungi</taxon>
        <taxon>Dikarya</taxon>
        <taxon>Ascomycota</taxon>
        <taxon>Pezizomycotina</taxon>
        <taxon>Sordariomycetes</taxon>
        <taxon>Hypocreomycetidae</taxon>
        <taxon>Hypocreales</taxon>
        <taxon>Ophiocordycipitaceae</taxon>
        <taxon>Hirsutella</taxon>
    </lineage>
</organism>
<evidence type="ECO:0000313" key="3">
    <source>
        <dbReference type="Proteomes" id="UP000054481"/>
    </source>
</evidence>
<feature type="region of interest" description="Disordered" evidence="1">
    <location>
        <begin position="57"/>
        <end position="87"/>
    </location>
</feature>
<accession>A0A0F8A300</accession>
<name>A0A0F8A300_9HYPO</name>
<keyword evidence="3" id="KW-1185">Reference proteome</keyword>
<evidence type="ECO:0000313" key="2">
    <source>
        <dbReference type="EMBL" id="KJZ70964.1"/>
    </source>
</evidence>
<gene>
    <name evidence="2" type="ORF">HIM_09668</name>
</gene>
<evidence type="ECO:0000256" key="1">
    <source>
        <dbReference type="SAM" id="MobiDB-lite"/>
    </source>
</evidence>
<reference evidence="2 3" key="1">
    <citation type="journal article" date="2014" name="Genome Biol. Evol.">
        <title>Comparative genomics and transcriptomics analyses reveal divergent lifestyle features of nematode endoparasitic fungus Hirsutella minnesotensis.</title>
        <authorList>
            <person name="Lai Y."/>
            <person name="Liu K."/>
            <person name="Zhang X."/>
            <person name="Zhang X."/>
            <person name="Li K."/>
            <person name="Wang N."/>
            <person name="Shu C."/>
            <person name="Wu Y."/>
            <person name="Wang C."/>
            <person name="Bushley K.E."/>
            <person name="Xiang M."/>
            <person name="Liu X."/>
        </authorList>
    </citation>
    <scope>NUCLEOTIDE SEQUENCE [LARGE SCALE GENOMIC DNA]</scope>
    <source>
        <strain evidence="2 3">3608</strain>
    </source>
</reference>
<dbReference type="EMBL" id="KQ030598">
    <property type="protein sequence ID" value="KJZ70964.1"/>
    <property type="molecule type" value="Genomic_DNA"/>
</dbReference>
<dbReference type="Proteomes" id="UP000054481">
    <property type="component" value="Unassembled WGS sequence"/>
</dbReference>
<sequence>METPAEAVIMVGRSASPASTPAKRSTRVLRPSTKIREAARQLDDPAEKATRATRLATRMASDDVATSDTTERRKLATSSSSGANEGRTMLEKALELLSESHRETQRLGRAIDAQNEIIFKQQQMIQEMDQQGKEMRDQLRHIRAQLEILATPASSLQSSPQMSYASAAGSSPRIQTMNRGNVIAAKSPRTAVSDSLYCTMDTSRVEEANKSQAQIGNIRKAIESNVRKSQSQESWKCAAVQVKEAAQETVARGARVLRDQLYSVKVDNAKRIAVLDAEGNVLPGAAETLGAENNVTIAKITWLSNREKAKA</sequence>
<dbReference type="AlphaFoldDB" id="A0A0F8A300"/>
<proteinExistence type="predicted"/>
<protein>
    <submittedName>
        <fullName evidence="2">Uncharacterized protein</fullName>
    </submittedName>
</protein>
<dbReference type="OrthoDB" id="5243934at2759"/>